<reference evidence="1 2" key="1">
    <citation type="submission" date="2017-08" db="EMBL/GenBank/DDBJ databases">
        <authorList>
            <person name="de Groot N.N."/>
        </authorList>
    </citation>
    <scope>NUCLEOTIDE SEQUENCE [LARGE SCALE GENOMIC DNA]</scope>
    <source>
        <strain evidence="1 2">HM2</strain>
    </source>
</reference>
<dbReference type="Proteomes" id="UP000255423">
    <property type="component" value="Unassembled WGS sequence"/>
</dbReference>
<name>A0A380S9W7_FIBSU</name>
<dbReference type="EMBL" id="UHJL01000006">
    <property type="protein sequence ID" value="SUQ26026.1"/>
    <property type="molecule type" value="Genomic_DNA"/>
</dbReference>
<evidence type="ECO:0000313" key="2">
    <source>
        <dbReference type="Proteomes" id="UP000255423"/>
    </source>
</evidence>
<accession>A0A380S9W7</accession>
<dbReference type="AlphaFoldDB" id="A0A380S9W7"/>
<gene>
    <name evidence="1" type="ORF">SAMN05661053_2831</name>
</gene>
<organism evidence="1 2">
    <name type="scientific">Fibrobacter succinogenes</name>
    <name type="common">Bacteroides succinogenes</name>
    <dbReference type="NCBI Taxonomy" id="833"/>
    <lineage>
        <taxon>Bacteria</taxon>
        <taxon>Pseudomonadati</taxon>
        <taxon>Fibrobacterota</taxon>
        <taxon>Fibrobacteria</taxon>
        <taxon>Fibrobacterales</taxon>
        <taxon>Fibrobacteraceae</taxon>
        <taxon>Fibrobacter</taxon>
    </lineage>
</organism>
<proteinExistence type="predicted"/>
<sequence>MSKLRNLHIKDIQTLVKDIELLPAVSADQDFFEKSGKYLFLADCFMNDEYKGSFHIDESCEIGWNGKYAEKEDILDLLDAMEDKEFKEKLVKKCGISR</sequence>
<evidence type="ECO:0000313" key="1">
    <source>
        <dbReference type="EMBL" id="SUQ26026.1"/>
    </source>
</evidence>
<protein>
    <submittedName>
        <fullName evidence="1">Uncharacterized protein</fullName>
    </submittedName>
</protein>